<feature type="transmembrane region" description="Helical" evidence="6">
    <location>
        <begin position="47"/>
        <end position="65"/>
    </location>
</feature>
<keyword evidence="5 7" id="KW-0503">Monooxygenase</keyword>
<protein>
    <submittedName>
        <fullName evidence="7">Cytochrome P450 monooxygenase-like protein</fullName>
    </submittedName>
</protein>
<keyword evidence="6" id="KW-0812">Transmembrane</keyword>
<comment type="similarity">
    <text evidence="5">Belongs to the cytochrome P450 family.</text>
</comment>
<dbReference type="PRINTS" id="PR00463">
    <property type="entry name" value="EP450I"/>
</dbReference>
<evidence type="ECO:0000256" key="2">
    <source>
        <dbReference type="ARBA" id="ARBA00022723"/>
    </source>
</evidence>
<dbReference type="InterPro" id="IPR002401">
    <property type="entry name" value="Cyt_P450_E_grp-I"/>
</dbReference>
<gene>
    <name evidence="7" type="ORF">L207DRAFT_569242</name>
</gene>
<sequence length="638" mass="72679">MLFYIFLAFSSYVVYTVIHRIVSLRRNIALAKSWGLPYVVLPFNEIGVARSALIGIFLIPFLKLFPFTHSWKWPKFMDPFCHWTFLRSHIGSHSDFYATVSPNSFHFESINAEVNTQIVNRRTEFQKPIEIYTIVNIYGRNALTSDGPDWKRQRKIIAPGFTEKNNARVWELGLKQGQSMLGYWASKEGNSIEEMKIRNTALDTATLALHIICGAGFGIPQVWPHEDESILGDKKMVGLNTKLPAEGHKLTFKEALVYSTGLQIAWFSVFPEWFLKRSPFKIHQKLIAARDDCLFYFKELIEQKRNYRRLGFEQDATDLISPLVKASDDAERAKAEGNGTSQDEGLTEEEITGNTFIIMFAGHETTANVLHFSFLYLAINLASQKHLQADIDEKVGDRPPSSWSYQVDMRNLFNSMVGGVLHETIRLIPPVPHIPKISRGPVKQVNVDGRTITIPGNDSFIHLENVTLNRSRRYYPYSPSKVTDCSDDLDDFVPERWLQKNTSSGSEAPSEKQVDGLEVASFEVHGSLFRPVKGAYMAFSEGPRSCPGRRFAEVEVIAVLSLIFKQYTVELDVRPWASDEELEKMSQQQKRDVYGKAQKRALELIRGSRMTFTVKMEGDPVPVRFVRQGKERFGDLAL</sequence>
<dbReference type="GO" id="GO:0020037">
    <property type="term" value="F:heme binding"/>
    <property type="evidence" value="ECO:0007669"/>
    <property type="project" value="InterPro"/>
</dbReference>
<dbReference type="InterPro" id="IPR001128">
    <property type="entry name" value="Cyt_P450"/>
</dbReference>
<evidence type="ECO:0000256" key="1">
    <source>
        <dbReference type="ARBA" id="ARBA00001971"/>
    </source>
</evidence>
<dbReference type="GO" id="GO:0016705">
    <property type="term" value="F:oxidoreductase activity, acting on paired donors, with incorporation or reduction of molecular oxygen"/>
    <property type="evidence" value="ECO:0007669"/>
    <property type="project" value="InterPro"/>
</dbReference>
<evidence type="ECO:0000256" key="6">
    <source>
        <dbReference type="SAM" id="Phobius"/>
    </source>
</evidence>
<keyword evidence="4 5" id="KW-0349">Heme</keyword>
<evidence type="ECO:0000256" key="3">
    <source>
        <dbReference type="ARBA" id="ARBA00023004"/>
    </source>
</evidence>
<keyword evidence="2 4" id="KW-0479">Metal-binding</keyword>
<feature type="binding site" description="axial binding residue" evidence="4">
    <location>
        <position position="546"/>
    </location>
    <ligand>
        <name>heme</name>
        <dbReference type="ChEBI" id="CHEBI:30413"/>
    </ligand>
    <ligandPart>
        <name>Fe</name>
        <dbReference type="ChEBI" id="CHEBI:18248"/>
    </ligandPart>
</feature>
<reference evidence="7 8" key="1">
    <citation type="submission" date="2016-04" db="EMBL/GenBank/DDBJ databases">
        <title>A degradative enzymes factory behind the ericoid mycorrhizal symbiosis.</title>
        <authorList>
            <consortium name="DOE Joint Genome Institute"/>
            <person name="Martino E."/>
            <person name="Morin E."/>
            <person name="Grelet G."/>
            <person name="Kuo A."/>
            <person name="Kohler A."/>
            <person name="Daghino S."/>
            <person name="Barry K."/>
            <person name="Choi C."/>
            <person name="Cichocki N."/>
            <person name="Clum A."/>
            <person name="Copeland A."/>
            <person name="Hainaut M."/>
            <person name="Haridas S."/>
            <person name="Labutti K."/>
            <person name="Lindquist E."/>
            <person name="Lipzen A."/>
            <person name="Khouja H.-R."/>
            <person name="Murat C."/>
            <person name="Ohm R."/>
            <person name="Olson A."/>
            <person name="Spatafora J."/>
            <person name="Veneault-Fourrey C."/>
            <person name="Henrissat B."/>
            <person name="Grigoriev I."/>
            <person name="Martin F."/>
            <person name="Perotto S."/>
        </authorList>
    </citation>
    <scope>NUCLEOTIDE SEQUENCE [LARGE SCALE GENOMIC DNA]</scope>
    <source>
        <strain evidence="7 8">F</strain>
    </source>
</reference>
<keyword evidence="5" id="KW-0560">Oxidoreductase</keyword>
<evidence type="ECO:0000313" key="7">
    <source>
        <dbReference type="EMBL" id="PMD35819.1"/>
    </source>
</evidence>
<organism evidence="7 8">
    <name type="scientific">Hyaloscypha variabilis (strain UAMH 11265 / GT02V1 / F)</name>
    <name type="common">Meliniomyces variabilis</name>
    <dbReference type="NCBI Taxonomy" id="1149755"/>
    <lineage>
        <taxon>Eukaryota</taxon>
        <taxon>Fungi</taxon>
        <taxon>Dikarya</taxon>
        <taxon>Ascomycota</taxon>
        <taxon>Pezizomycotina</taxon>
        <taxon>Leotiomycetes</taxon>
        <taxon>Helotiales</taxon>
        <taxon>Hyaloscyphaceae</taxon>
        <taxon>Hyaloscypha</taxon>
        <taxon>Hyaloscypha variabilis</taxon>
    </lineage>
</organism>
<dbReference type="GO" id="GO:0004497">
    <property type="term" value="F:monooxygenase activity"/>
    <property type="evidence" value="ECO:0007669"/>
    <property type="project" value="UniProtKB-KW"/>
</dbReference>
<proteinExistence type="inferred from homology"/>
<accession>A0A2J6RBC8</accession>
<dbReference type="GO" id="GO:0005506">
    <property type="term" value="F:iron ion binding"/>
    <property type="evidence" value="ECO:0007669"/>
    <property type="project" value="InterPro"/>
</dbReference>
<dbReference type="EMBL" id="KZ613951">
    <property type="protein sequence ID" value="PMD35819.1"/>
    <property type="molecule type" value="Genomic_DNA"/>
</dbReference>
<keyword evidence="6" id="KW-1133">Transmembrane helix</keyword>
<keyword evidence="3 4" id="KW-0408">Iron</keyword>
<dbReference type="PROSITE" id="PS00086">
    <property type="entry name" value="CYTOCHROME_P450"/>
    <property type="match status" value="1"/>
</dbReference>
<dbReference type="STRING" id="1149755.A0A2J6RBC8"/>
<dbReference type="InterPro" id="IPR050121">
    <property type="entry name" value="Cytochrome_P450_monoxygenase"/>
</dbReference>
<dbReference type="PRINTS" id="PR00385">
    <property type="entry name" value="P450"/>
</dbReference>
<dbReference type="AlphaFoldDB" id="A0A2J6RBC8"/>
<dbReference type="Pfam" id="PF00067">
    <property type="entry name" value="p450"/>
    <property type="match status" value="1"/>
</dbReference>
<keyword evidence="8" id="KW-1185">Reference proteome</keyword>
<dbReference type="Proteomes" id="UP000235786">
    <property type="component" value="Unassembled WGS sequence"/>
</dbReference>
<dbReference type="PANTHER" id="PTHR24305">
    <property type="entry name" value="CYTOCHROME P450"/>
    <property type="match status" value="1"/>
</dbReference>
<name>A0A2J6RBC8_HYAVF</name>
<dbReference type="PANTHER" id="PTHR24305:SF223">
    <property type="entry name" value="CYTOCHROME P450-DIT2"/>
    <property type="match status" value="1"/>
</dbReference>
<dbReference type="Gene3D" id="1.10.630.10">
    <property type="entry name" value="Cytochrome P450"/>
    <property type="match status" value="1"/>
</dbReference>
<evidence type="ECO:0000256" key="5">
    <source>
        <dbReference type="RuleBase" id="RU000461"/>
    </source>
</evidence>
<evidence type="ECO:0000256" key="4">
    <source>
        <dbReference type="PIRSR" id="PIRSR602401-1"/>
    </source>
</evidence>
<dbReference type="InterPro" id="IPR036396">
    <property type="entry name" value="Cyt_P450_sf"/>
</dbReference>
<dbReference type="OrthoDB" id="1470350at2759"/>
<dbReference type="SUPFAM" id="SSF48264">
    <property type="entry name" value="Cytochrome P450"/>
    <property type="match status" value="1"/>
</dbReference>
<dbReference type="InterPro" id="IPR017972">
    <property type="entry name" value="Cyt_P450_CS"/>
</dbReference>
<comment type="cofactor">
    <cofactor evidence="1 4">
        <name>heme</name>
        <dbReference type="ChEBI" id="CHEBI:30413"/>
    </cofactor>
</comment>
<keyword evidence="6" id="KW-0472">Membrane</keyword>
<evidence type="ECO:0000313" key="8">
    <source>
        <dbReference type="Proteomes" id="UP000235786"/>
    </source>
</evidence>